<dbReference type="PROSITE" id="PS50011">
    <property type="entry name" value="PROTEIN_KINASE_DOM"/>
    <property type="match status" value="1"/>
</dbReference>
<comment type="cofactor">
    <cofactor evidence="1">
        <name>Mg(2+)</name>
        <dbReference type="ChEBI" id="CHEBI:18420"/>
    </cofactor>
</comment>
<feature type="active site" description="Proton acceptor" evidence="10">
    <location>
        <position position="135"/>
    </location>
</feature>
<keyword evidence="7 11" id="KW-0547">Nucleotide-binding</keyword>
<dbReference type="InterPro" id="IPR000719">
    <property type="entry name" value="Prot_kinase_dom"/>
</dbReference>
<evidence type="ECO:0000256" key="11">
    <source>
        <dbReference type="PIRSR" id="PIRSR038172-2"/>
    </source>
</evidence>
<evidence type="ECO:0000256" key="4">
    <source>
        <dbReference type="ARBA" id="ARBA00022527"/>
    </source>
</evidence>
<dbReference type="AlphaFoldDB" id="A0A8C4HMY0"/>
<dbReference type="SMART" id="SM00036">
    <property type="entry name" value="CNH"/>
    <property type="match status" value="1"/>
</dbReference>
<evidence type="ECO:0000256" key="5">
    <source>
        <dbReference type="ARBA" id="ARBA00022553"/>
    </source>
</evidence>
<dbReference type="Pfam" id="PF00069">
    <property type="entry name" value="Pkinase"/>
    <property type="match status" value="1"/>
</dbReference>
<dbReference type="EC" id="2.7.11.1" evidence="3"/>
<dbReference type="FunFam" id="1.10.510.10:FF:000031">
    <property type="entry name" value="Mitogen-activated protein kinase kinase kinase kinase"/>
    <property type="match status" value="1"/>
</dbReference>
<dbReference type="PROSITE" id="PS00107">
    <property type="entry name" value="PROTEIN_KINASE_ATP"/>
    <property type="match status" value="1"/>
</dbReference>
<dbReference type="PANTHER" id="PTHR48012:SF30">
    <property type="entry name" value="NON-SPECIFIC SERINE_THREONINE PROTEIN KINASE"/>
    <property type="match status" value="1"/>
</dbReference>
<evidence type="ECO:0000256" key="2">
    <source>
        <dbReference type="ARBA" id="ARBA00008874"/>
    </source>
</evidence>
<dbReference type="InterPro" id="IPR011009">
    <property type="entry name" value="Kinase-like_dom_sf"/>
</dbReference>
<accession>A0A8C4HMY0</accession>
<organism evidence="15 16">
    <name type="scientific">Dicentrarchus labrax</name>
    <name type="common">European seabass</name>
    <name type="synonym">Morone labrax</name>
    <dbReference type="NCBI Taxonomy" id="13489"/>
    <lineage>
        <taxon>Eukaryota</taxon>
        <taxon>Metazoa</taxon>
        <taxon>Chordata</taxon>
        <taxon>Craniata</taxon>
        <taxon>Vertebrata</taxon>
        <taxon>Euteleostomi</taxon>
        <taxon>Actinopterygii</taxon>
        <taxon>Neopterygii</taxon>
        <taxon>Teleostei</taxon>
        <taxon>Neoteleostei</taxon>
        <taxon>Acanthomorphata</taxon>
        <taxon>Eupercaria</taxon>
        <taxon>Moronidae</taxon>
        <taxon>Dicentrarchus</taxon>
    </lineage>
</organism>
<dbReference type="GeneTree" id="ENSGT00940000166658"/>
<feature type="binding site" evidence="11">
    <location>
        <begin position="21"/>
        <end position="29"/>
    </location>
    <ligand>
        <name>ATP</name>
        <dbReference type="ChEBI" id="CHEBI:30616"/>
    </ligand>
</feature>
<comment type="similarity">
    <text evidence="2">Belongs to the protein kinase superfamily. STE Ser/Thr protein kinase family. STE20 subfamily.</text>
</comment>
<evidence type="ECO:0000256" key="10">
    <source>
        <dbReference type="PIRSR" id="PIRSR038172-1"/>
    </source>
</evidence>
<evidence type="ECO:0000313" key="16">
    <source>
        <dbReference type="Proteomes" id="UP000694389"/>
    </source>
</evidence>
<dbReference type="Ensembl" id="ENSDLAT00005048215.2">
    <property type="protein sequence ID" value="ENSDLAP00005045178.2"/>
    <property type="gene ID" value="ENSDLAG00005018690.2"/>
</dbReference>
<dbReference type="PROSITE" id="PS50219">
    <property type="entry name" value="CNH"/>
    <property type="match status" value="1"/>
</dbReference>
<dbReference type="Gene3D" id="1.10.510.10">
    <property type="entry name" value="Transferase(Phosphotransferase) domain 1"/>
    <property type="match status" value="1"/>
</dbReference>
<reference evidence="15" key="2">
    <citation type="submission" date="2025-09" db="UniProtKB">
        <authorList>
            <consortium name="Ensembl"/>
        </authorList>
    </citation>
    <scope>IDENTIFICATION</scope>
</reference>
<evidence type="ECO:0000256" key="9">
    <source>
        <dbReference type="ARBA" id="ARBA00022840"/>
    </source>
</evidence>
<evidence type="ECO:0000313" key="15">
    <source>
        <dbReference type="Ensembl" id="ENSDLAP00005045178.2"/>
    </source>
</evidence>
<name>A0A8C4HMY0_DICLA</name>
<dbReference type="InterPro" id="IPR001180">
    <property type="entry name" value="CNH_dom"/>
</dbReference>
<dbReference type="SUPFAM" id="SSF56112">
    <property type="entry name" value="Protein kinase-like (PK-like)"/>
    <property type="match status" value="1"/>
</dbReference>
<reference evidence="15" key="1">
    <citation type="submission" date="2025-08" db="UniProtKB">
        <authorList>
            <consortium name="Ensembl"/>
        </authorList>
    </citation>
    <scope>IDENTIFICATION</scope>
</reference>
<dbReference type="CDD" id="cd06613">
    <property type="entry name" value="STKc_MAP4K3_like"/>
    <property type="match status" value="1"/>
</dbReference>
<dbReference type="GO" id="GO:0008349">
    <property type="term" value="F:MAP kinase kinase kinase kinase activity"/>
    <property type="evidence" value="ECO:0007669"/>
    <property type="project" value="InterPro"/>
</dbReference>
<feature type="binding site" evidence="11 12">
    <location>
        <position position="44"/>
    </location>
    <ligand>
        <name>ATP</name>
        <dbReference type="ChEBI" id="CHEBI:30616"/>
    </ligand>
</feature>
<gene>
    <name evidence="15" type="primary">map4k2</name>
</gene>
<dbReference type="Proteomes" id="UP000694389">
    <property type="component" value="Unassembled WGS sequence"/>
</dbReference>
<dbReference type="Pfam" id="PF00780">
    <property type="entry name" value="CNH"/>
    <property type="match status" value="1"/>
</dbReference>
<dbReference type="InterPro" id="IPR050629">
    <property type="entry name" value="STE20/SPS1-PAK"/>
</dbReference>
<keyword evidence="8" id="KW-0418">Kinase</keyword>
<feature type="domain" description="Protein kinase" evidence="13">
    <location>
        <begin position="15"/>
        <end position="272"/>
    </location>
</feature>
<evidence type="ECO:0000259" key="13">
    <source>
        <dbReference type="PROSITE" id="PS50011"/>
    </source>
</evidence>
<feature type="domain" description="CNH" evidence="14">
    <location>
        <begin position="374"/>
        <end position="679"/>
    </location>
</feature>
<keyword evidence="9 11" id="KW-0067">ATP-binding</keyword>
<keyword evidence="4" id="KW-0723">Serine/threonine-protein kinase</keyword>
<keyword evidence="6" id="KW-0808">Transferase</keyword>
<keyword evidence="16" id="KW-1185">Reference proteome</keyword>
<evidence type="ECO:0000256" key="7">
    <source>
        <dbReference type="ARBA" id="ARBA00022741"/>
    </source>
</evidence>
<evidence type="ECO:0000256" key="6">
    <source>
        <dbReference type="ARBA" id="ARBA00022679"/>
    </source>
</evidence>
<proteinExistence type="inferred from homology"/>
<keyword evidence="5" id="KW-0597">Phosphoprotein</keyword>
<dbReference type="PANTHER" id="PTHR48012">
    <property type="entry name" value="STERILE20-LIKE KINASE, ISOFORM B-RELATED"/>
    <property type="match status" value="1"/>
</dbReference>
<evidence type="ECO:0000256" key="3">
    <source>
        <dbReference type="ARBA" id="ARBA00012513"/>
    </source>
</evidence>
<protein>
    <recommendedName>
        <fullName evidence="3">non-specific serine/threonine protein kinase</fullName>
        <ecNumber evidence="3">2.7.11.1</ecNumber>
    </recommendedName>
</protein>
<dbReference type="PIRSF" id="PIRSF038172">
    <property type="entry name" value="MAPKKKK"/>
    <property type="match status" value="1"/>
</dbReference>
<evidence type="ECO:0000256" key="8">
    <source>
        <dbReference type="ARBA" id="ARBA00022777"/>
    </source>
</evidence>
<dbReference type="GO" id="GO:0005524">
    <property type="term" value="F:ATP binding"/>
    <property type="evidence" value="ECO:0007669"/>
    <property type="project" value="UniProtKB-UniRule"/>
</dbReference>
<evidence type="ECO:0000256" key="12">
    <source>
        <dbReference type="PROSITE-ProRule" id="PRU10141"/>
    </source>
</evidence>
<dbReference type="SMART" id="SM00220">
    <property type="entry name" value="S_TKc"/>
    <property type="match status" value="1"/>
</dbReference>
<evidence type="ECO:0000256" key="1">
    <source>
        <dbReference type="ARBA" id="ARBA00001946"/>
    </source>
</evidence>
<evidence type="ECO:0000259" key="14">
    <source>
        <dbReference type="PROSITE" id="PS50219"/>
    </source>
</evidence>
<dbReference type="InterPro" id="IPR021160">
    <property type="entry name" value="MAPKKKK"/>
</dbReference>
<dbReference type="GO" id="GO:0005737">
    <property type="term" value="C:cytoplasm"/>
    <property type="evidence" value="ECO:0007669"/>
    <property type="project" value="TreeGrafter"/>
</dbReference>
<dbReference type="InterPro" id="IPR017441">
    <property type="entry name" value="Protein_kinase_ATP_BS"/>
</dbReference>
<sequence length="706" mass="79487">MDRIGVSFLDPLDDYELIHRIGCGTYGDVFKARNIRTSELAAIKIVKLDPGDDITSIQQEITMMKECKHKNIVAYFGSYHRNTKLWICMEYCGGGSLQDMYHVTGPLKEKQIAYVCRETLQGLYHLHETGKMHRDIKGANILLTERGDVKLADFGVAAEISASVAKRKSFIGTPYWMAPEVAAVEKKGGYNHLCDIWAVGITAIELAELQPPMFDLHPMRALMLMSKSNFQPPRLKDKTKWSAGFQSFVKMALIKNPRKRPSAETLLQHPFVTQLLTRNLVIELLDMANNPELHSSHTHSMDDNELEVSAAEKLADRGDSLFRYLIKKCKALKSDSVFVLVCHVSVDRLGKWLLTRFSQQGNTSCFSKVFNGCPLKIHCAVTWILPKTRDQYLILGAEEGIYTLNLNELHEDTLEKLLPQRCTWLYVMNNVLMSVSGKSSQLYSHSLTALFEQKGHLQKKHSMCSLSIHRKFAISVKIPDTKGCRRCSVARNPYTDSTFLCGAVPSGLVLLLWYEPLQKFMHLKHIAIKLPDSLPIFELLVLVTDEFPQLCVGVRDCSNGKGPISQQLKFDIIELNSTPISAPDSGALWAAQVTQLDRDTVLIVLEKTVKIVNLRGLPSKELAAEMVFDFPIETLVCLQDSVLVFWKHGLKGKSFHSNEVTQEITDESRVFRVLGTNRDIILQSTPTDDPSALSNLYILTGHESSY</sequence>